<sequence length="196" mass="20028">MRNVRRELSGAWRSLRYDLSRRSARRLDEATTEVIYPDYEPPRRPRRIVLTATTFGALSLAGAAGTYFAVVNGLSALASEDTAPPNRLPAVAGQAASPGPTARGVAPVPSPTPSRGVPVRATPSPTGRGALGRATVRPPTPSPSCACVTPPVPTPTSPPPVDETPDPPVSSSPPAPTASASPEPTPGPSDPPPPGG</sequence>
<evidence type="ECO:0000313" key="3">
    <source>
        <dbReference type="EMBL" id="MDQ7911436.1"/>
    </source>
</evidence>
<keyword evidence="2" id="KW-0472">Membrane</keyword>
<organism evidence="3 4">
    <name type="scientific">Phytohabitans maris</name>
    <dbReference type="NCBI Taxonomy" id="3071409"/>
    <lineage>
        <taxon>Bacteria</taxon>
        <taxon>Bacillati</taxon>
        <taxon>Actinomycetota</taxon>
        <taxon>Actinomycetes</taxon>
        <taxon>Micromonosporales</taxon>
        <taxon>Micromonosporaceae</taxon>
    </lineage>
</organism>
<keyword evidence="4" id="KW-1185">Reference proteome</keyword>
<protein>
    <submittedName>
        <fullName evidence="3">Uncharacterized protein</fullName>
    </submittedName>
</protein>
<dbReference type="RefSeq" id="WP_308718633.1">
    <property type="nucleotide sequence ID" value="NZ_JAVHUY010000085.1"/>
</dbReference>
<gene>
    <name evidence="3" type="ORF">RB614_43810</name>
</gene>
<accession>A0ABU0ZX70</accession>
<name>A0ABU0ZX70_9ACTN</name>
<evidence type="ECO:0000313" key="4">
    <source>
        <dbReference type="Proteomes" id="UP001230908"/>
    </source>
</evidence>
<feature type="compositionally biased region" description="Pro residues" evidence="1">
    <location>
        <begin position="150"/>
        <end position="176"/>
    </location>
</feature>
<feature type="compositionally biased region" description="Pro residues" evidence="1">
    <location>
        <begin position="183"/>
        <end position="196"/>
    </location>
</feature>
<keyword evidence="2" id="KW-1133">Transmembrane helix</keyword>
<comment type="caution">
    <text evidence="3">The sequence shown here is derived from an EMBL/GenBank/DDBJ whole genome shotgun (WGS) entry which is preliminary data.</text>
</comment>
<feature type="region of interest" description="Disordered" evidence="1">
    <location>
        <begin position="81"/>
        <end position="196"/>
    </location>
</feature>
<reference evidence="3 4" key="1">
    <citation type="submission" date="2023-08" db="EMBL/GenBank/DDBJ databases">
        <title>Phytohabitans sansha sp. nov., isolated from marine sediment.</title>
        <authorList>
            <person name="Zhao Y."/>
            <person name="Yi K."/>
        </authorList>
    </citation>
    <scope>NUCLEOTIDE SEQUENCE [LARGE SCALE GENOMIC DNA]</scope>
    <source>
        <strain evidence="3 4">ZYX-F-186</strain>
    </source>
</reference>
<feature type="transmembrane region" description="Helical" evidence="2">
    <location>
        <begin position="48"/>
        <end position="70"/>
    </location>
</feature>
<evidence type="ECO:0000256" key="1">
    <source>
        <dbReference type="SAM" id="MobiDB-lite"/>
    </source>
</evidence>
<dbReference type="Proteomes" id="UP001230908">
    <property type="component" value="Unassembled WGS sequence"/>
</dbReference>
<evidence type="ECO:0000256" key="2">
    <source>
        <dbReference type="SAM" id="Phobius"/>
    </source>
</evidence>
<proteinExistence type="predicted"/>
<keyword evidence="2" id="KW-0812">Transmembrane</keyword>
<dbReference type="EMBL" id="JAVHUY010000085">
    <property type="protein sequence ID" value="MDQ7911436.1"/>
    <property type="molecule type" value="Genomic_DNA"/>
</dbReference>